<dbReference type="Proteomes" id="UP001341297">
    <property type="component" value="Unassembled WGS sequence"/>
</dbReference>
<name>A0ABU6H6B7_9BACI</name>
<proteinExistence type="predicted"/>
<feature type="non-terminal residue" evidence="1">
    <location>
        <position position="63"/>
    </location>
</feature>
<dbReference type="EMBL" id="JARRTL010000019">
    <property type="protein sequence ID" value="MEC0486538.1"/>
    <property type="molecule type" value="Genomic_DNA"/>
</dbReference>
<accession>A0ABU6H6B7</accession>
<protein>
    <submittedName>
        <fullName evidence="1">Spore gernimation protein GerC</fullName>
    </submittedName>
</protein>
<sequence>MKQIIKKIRFLSAILLLFLTGCWSSHEIEERGLTFGMGIDKGKETSLEKKFDKEGGYRVNPLI</sequence>
<dbReference type="PROSITE" id="PS51257">
    <property type="entry name" value="PROKAR_LIPOPROTEIN"/>
    <property type="match status" value="1"/>
</dbReference>
<evidence type="ECO:0000313" key="2">
    <source>
        <dbReference type="Proteomes" id="UP001341297"/>
    </source>
</evidence>
<reference evidence="1 2" key="1">
    <citation type="submission" date="2023-03" db="EMBL/GenBank/DDBJ databases">
        <title>Agriculturally important microbes genome sequencing.</title>
        <authorList>
            <person name="Dunlap C."/>
        </authorList>
    </citation>
    <scope>NUCLEOTIDE SEQUENCE [LARGE SCALE GENOMIC DNA]</scope>
    <source>
        <strain evidence="1 2">CBP-3203</strain>
    </source>
</reference>
<organism evidence="1 2">
    <name type="scientific">Bacillus glycinifermentans</name>
    <dbReference type="NCBI Taxonomy" id="1664069"/>
    <lineage>
        <taxon>Bacteria</taxon>
        <taxon>Bacillati</taxon>
        <taxon>Bacillota</taxon>
        <taxon>Bacilli</taxon>
        <taxon>Bacillales</taxon>
        <taxon>Bacillaceae</taxon>
        <taxon>Bacillus</taxon>
    </lineage>
</organism>
<gene>
    <name evidence="1" type="ORF">P8828_17260</name>
</gene>
<comment type="caution">
    <text evidence="1">The sequence shown here is derived from an EMBL/GenBank/DDBJ whole genome shotgun (WGS) entry which is preliminary data.</text>
</comment>
<evidence type="ECO:0000313" key="1">
    <source>
        <dbReference type="EMBL" id="MEC0486538.1"/>
    </source>
</evidence>
<keyword evidence="2" id="KW-1185">Reference proteome</keyword>